<dbReference type="HOGENOM" id="CLU_2819463_0_0_1"/>
<reference evidence="2 3" key="1">
    <citation type="journal article" date="2012" name="Science">
        <title>The Paleozoic origin of enzymatic lignin decomposition reconstructed from 31 fungal genomes.</title>
        <authorList>
            <person name="Floudas D."/>
            <person name="Binder M."/>
            <person name="Riley R."/>
            <person name="Barry K."/>
            <person name="Blanchette R.A."/>
            <person name="Henrissat B."/>
            <person name="Martinez A.T."/>
            <person name="Otillar R."/>
            <person name="Spatafora J.W."/>
            <person name="Yadav J.S."/>
            <person name="Aerts A."/>
            <person name="Benoit I."/>
            <person name="Boyd A."/>
            <person name="Carlson A."/>
            <person name="Copeland A."/>
            <person name="Coutinho P.M."/>
            <person name="de Vries R.P."/>
            <person name="Ferreira P."/>
            <person name="Findley K."/>
            <person name="Foster B."/>
            <person name="Gaskell J."/>
            <person name="Glotzer D."/>
            <person name="Gorecki P."/>
            <person name="Heitman J."/>
            <person name="Hesse C."/>
            <person name="Hori C."/>
            <person name="Igarashi K."/>
            <person name="Jurgens J.A."/>
            <person name="Kallen N."/>
            <person name="Kersten P."/>
            <person name="Kohler A."/>
            <person name="Kuees U."/>
            <person name="Kumar T.K.A."/>
            <person name="Kuo A."/>
            <person name="LaButti K."/>
            <person name="Larrondo L.F."/>
            <person name="Lindquist E."/>
            <person name="Ling A."/>
            <person name="Lombard V."/>
            <person name="Lucas S."/>
            <person name="Lundell T."/>
            <person name="Martin R."/>
            <person name="McLaughlin D.J."/>
            <person name="Morgenstern I."/>
            <person name="Morin E."/>
            <person name="Murat C."/>
            <person name="Nagy L.G."/>
            <person name="Nolan M."/>
            <person name="Ohm R.A."/>
            <person name="Patyshakuliyeva A."/>
            <person name="Rokas A."/>
            <person name="Ruiz-Duenas F.J."/>
            <person name="Sabat G."/>
            <person name="Salamov A."/>
            <person name="Samejima M."/>
            <person name="Schmutz J."/>
            <person name="Slot J.C."/>
            <person name="St John F."/>
            <person name="Stenlid J."/>
            <person name="Sun H."/>
            <person name="Sun S."/>
            <person name="Syed K."/>
            <person name="Tsang A."/>
            <person name="Wiebenga A."/>
            <person name="Young D."/>
            <person name="Pisabarro A."/>
            <person name="Eastwood D.C."/>
            <person name="Martin F."/>
            <person name="Cullen D."/>
            <person name="Grigoriev I.V."/>
            <person name="Hibbett D.S."/>
        </authorList>
    </citation>
    <scope>NUCLEOTIDE SEQUENCE [LARGE SCALE GENOMIC DNA]</scope>
    <source>
        <strain evidence="2 3">ATCC 11539</strain>
    </source>
</reference>
<keyword evidence="3" id="KW-1185">Reference proteome</keyword>
<dbReference type="AlphaFoldDB" id="S7PPD6"/>
<feature type="compositionally biased region" description="Basic and acidic residues" evidence="1">
    <location>
        <begin position="33"/>
        <end position="44"/>
    </location>
</feature>
<dbReference type="EMBL" id="KB469685">
    <property type="protein sequence ID" value="EPQ49736.1"/>
    <property type="molecule type" value="Genomic_DNA"/>
</dbReference>
<dbReference type="RefSeq" id="XP_007871808.1">
    <property type="nucleotide sequence ID" value="XM_007873617.1"/>
</dbReference>
<accession>S7PPD6</accession>
<name>S7PPD6_GLOTA</name>
<evidence type="ECO:0000313" key="2">
    <source>
        <dbReference type="EMBL" id="EPQ49736.1"/>
    </source>
</evidence>
<evidence type="ECO:0000256" key="1">
    <source>
        <dbReference type="SAM" id="MobiDB-lite"/>
    </source>
</evidence>
<feature type="compositionally biased region" description="Basic and acidic residues" evidence="1">
    <location>
        <begin position="52"/>
        <end position="67"/>
    </location>
</feature>
<gene>
    <name evidence="2" type="ORF">GLOTRDRAFT_134675</name>
</gene>
<feature type="non-terminal residue" evidence="2">
    <location>
        <position position="1"/>
    </location>
</feature>
<dbReference type="GeneID" id="19303134"/>
<organism evidence="2 3">
    <name type="scientific">Gloeophyllum trabeum (strain ATCC 11539 / FP-39264 / Madison 617)</name>
    <name type="common">Brown rot fungus</name>
    <dbReference type="NCBI Taxonomy" id="670483"/>
    <lineage>
        <taxon>Eukaryota</taxon>
        <taxon>Fungi</taxon>
        <taxon>Dikarya</taxon>
        <taxon>Basidiomycota</taxon>
        <taxon>Agaricomycotina</taxon>
        <taxon>Agaricomycetes</taxon>
        <taxon>Gloeophyllales</taxon>
        <taxon>Gloeophyllaceae</taxon>
        <taxon>Gloeophyllum</taxon>
    </lineage>
</organism>
<evidence type="ECO:0000313" key="3">
    <source>
        <dbReference type="Proteomes" id="UP000030669"/>
    </source>
</evidence>
<dbReference type="Proteomes" id="UP000030669">
    <property type="component" value="Unassembled WGS sequence"/>
</dbReference>
<protein>
    <submittedName>
        <fullName evidence="2">Uncharacterized protein</fullName>
    </submittedName>
</protein>
<dbReference type="KEGG" id="gtr:GLOTRDRAFT_134675"/>
<proteinExistence type="predicted"/>
<sequence length="67" mass="7923">EQQDLQLETPRPLACHHEASVLQQASYDDEGGGWEHREGARQEQESQWWIPKESREHQTPEQTEQEK</sequence>
<feature type="region of interest" description="Disordered" evidence="1">
    <location>
        <begin position="1"/>
        <end position="67"/>
    </location>
</feature>